<keyword evidence="1" id="KW-0732">Signal</keyword>
<evidence type="ECO:0000256" key="1">
    <source>
        <dbReference type="SAM" id="SignalP"/>
    </source>
</evidence>
<evidence type="ECO:0008006" key="4">
    <source>
        <dbReference type="Google" id="ProtNLM"/>
    </source>
</evidence>
<gene>
    <name evidence="2" type="ORF">DRH29_00445</name>
</gene>
<dbReference type="PROSITE" id="PS51257">
    <property type="entry name" value="PROKAR_LIPOPROTEIN"/>
    <property type="match status" value="1"/>
</dbReference>
<accession>A0A420ZDN0</accession>
<comment type="caution">
    <text evidence="2">The sequence shown here is derived from an EMBL/GenBank/DDBJ whole genome shotgun (WGS) entry which is preliminary data.</text>
</comment>
<dbReference type="AlphaFoldDB" id="A0A420ZDN0"/>
<feature type="signal peptide" evidence="1">
    <location>
        <begin position="1"/>
        <end position="23"/>
    </location>
</feature>
<name>A0A420ZDN0_UNCK3</name>
<feature type="chain" id="PRO_5019456744" description="DUF5640 domain-containing protein" evidence="1">
    <location>
        <begin position="24"/>
        <end position="119"/>
    </location>
</feature>
<evidence type="ECO:0000313" key="2">
    <source>
        <dbReference type="EMBL" id="RLC37871.1"/>
    </source>
</evidence>
<reference evidence="2 3" key="1">
    <citation type="submission" date="2018-06" db="EMBL/GenBank/DDBJ databases">
        <title>Extensive metabolic versatility and redundancy in microbially diverse, dynamic hydrothermal sediments.</title>
        <authorList>
            <person name="Dombrowski N."/>
            <person name="Teske A."/>
            <person name="Baker B.J."/>
        </authorList>
    </citation>
    <scope>NUCLEOTIDE SEQUENCE [LARGE SCALE GENOMIC DNA]</scope>
    <source>
        <strain evidence="2">B79_G16</strain>
    </source>
</reference>
<proteinExistence type="predicted"/>
<dbReference type="Proteomes" id="UP000281261">
    <property type="component" value="Unassembled WGS sequence"/>
</dbReference>
<sequence>MFTKKTWLFAVLLIGMFVLSACGKTTTIQTDDGSVTMNAGDTSSWCQTGADWNYTGSDGLVGEWKIVELVSGGKYDNLCHVIYSAMGSEMDYYFSEDGETGYFEMTMPNGQTMSQSWSK</sequence>
<evidence type="ECO:0000313" key="3">
    <source>
        <dbReference type="Proteomes" id="UP000281261"/>
    </source>
</evidence>
<dbReference type="EMBL" id="QMNG01000001">
    <property type="protein sequence ID" value="RLC37871.1"/>
    <property type="molecule type" value="Genomic_DNA"/>
</dbReference>
<organism evidence="2 3">
    <name type="scientific">candidate division Kazan bacterium</name>
    <dbReference type="NCBI Taxonomy" id="2202143"/>
    <lineage>
        <taxon>Bacteria</taxon>
        <taxon>Bacteria division Kazan-3B-28</taxon>
    </lineage>
</organism>
<protein>
    <recommendedName>
        <fullName evidence="4">DUF5640 domain-containing protein</fullName>
    </recommendedName>
</protein>